<proteinExistence type="predicted"/>
<accession>A0A5B7YC01</accession>
<dbReference type="OrthoDB" id="6249819at2"/>
<protein>
    <submittedName>
        <fullName evidence="2">Uncharacterized protein</fullName>
    </submittedName>
</protein>
<evidence type="ECO:0000256" key="1">
    <source>
        <dbReference type="SAM" id="SignalP"/>
    </source>
</evidence>
<dbReference type="KEGG" id="salk:FBQ74_07110"/>
<name>A0A5B7YC01_9ALTE</name>
<keyword evidence="3" id="KW-1185">Reference proteome</keyword>
<reference evidence="2 3" key="1">
    <citation type="submission" date="2019-04" db="EMBL/GenBank/DDBJ databases">
        <title>Salinimonas iocasae sp. nov., a halophilic bacterium isolated from the outer tube casing of tubeworms in Okinawa Trough.</title>
        <authorList>
            <person name="Zhang H."/>
            <person name="Wang H."/>
            <person name="Li C."/>
        </authorList>
    </citation>
    <scope>NUCLEOTIDE SEQUENCE [LARGE SCALE GENOMIC DNA]</scope>
    <source>
        <strain evidence="2 3">KX18D6</strain>
    </source>
</reference>
<dbReference type="EMBL" id="CP039852">
    <property type="protein sequence ID" value="QCZ93267.1"/>
    <property type="molecule type" value="Genomic_DNA"/>
</dbReference>
<dbReference type="PROSITE" id="PS51257">
    <property type="entry name" value="PROKAR_LIPOPROTEIN"/>
    <property type="match status" value="1"/>
</dbReference>
<evidence type="ECO:0000313" key="2">
    <source>
        <dbReference type="EMBL" id="QCZ93267.1"/>
    </source>
</evidence>
<gene>
    <name evidence="2" type="ORF">FBQ74_07110</name>
</gene>
<dbReference type="RefSeq" id="WP_139756013.1">
    <property type="nucleotide sequence ID" value="NZ_CP039852.1"/>
</dbReference>
<keyword evidence="1" id="KW-0732">Signal</keyword>
<evidence type="ECO:0000313" key="3">
    <source>
        <dbReference type="Proteomes" id="UP000304912"/>
    </source>
</evidence>
<sequence>MKRTLSMACLAMAGSLSCAIAHAHSSNTTADAQFLSQYPACDYEVIDVVTLSGHLPDRAVTNEIDQENQKILQRLQQAATESGADAIALVDRKVQLSGHRNNRLWLTAEFIRSCDDKPGVVREMTPVAPDGAFQVDFGVTVKTKIGREMTIELNTNDAQPDISSRKVDLQQGVYGINPGDSVEKVLETFGTPSFIFSPLRDWKVMSYGRNHWLTFHDSELKKISTESDFFRYRLLNEIPFDDRFDERKWELLGKYEKGQKLEQAEYKKLAQGKQQEGQRLTALTDEYLANNQEYRTVNLNGFELSNQAFSFPDGMLTSVYDANNQFLTFLASLLDAENTQNSVTISAIPSAPFGESKIDRGTRLYLYDGHTAVSAIGDTISKVLVEPELIQFGDTPAQPWKFMSFYYGQPLNEALDIAGSDAFHYRDYIEIDRGDYMIKLFLTGEKDAETVYAMELDIYF</sequence>
<feature type="signal peptide" evidence="1">
    <location>
        <begin position="1"/>
        <end position="23"/>
    </location>
</feature>
<feature type="chain" id="PRO_5022937508" evidence="1">
    <location>
        <begin position="24"/>
        <end position="460"/>
    </location>
</feature>
<dbReference type="Proteomes" id="UP000304912">
    <property type="component" value="Chromosome"/>
</dbReference>
<organism evidence="2 3">
    <name type="scientific">Salinimonas iocasae</name>
    <dbReference type="NCBI Taxonomy" id="2572577"/>
    <lineage>
        <taxon>Bacteria</taxon>
        <taxon>Pseudomonadati</taxon>
        <taxon>Pseudomonadota</taxon>
        <taxon>Gammaproteobacteria</taxon>
        <taxon>Alteromonadales</taxon>
        <taxon>Alteromonadaceae</taxon>
        <taxon>Alteromonas/Salinimonas group</taxon>
        <taxon>Salinimonas</taxon>
    </lineage>
</organism>
<dbReference type="AlphaFoldDB" id="A0A5B7YC01"/>